<dbReference type="PANTHER" id="PTHR43788">
    <property type="entry name" value="DNA2/NAM7 HELICASE FAMILY MEMBER"/>
    <property type="match status" value="1"/>
</dbReference>
<dbReference type="KEGG" id="kpul:GXN76_09600"/>
<dbReference type="Gene3D" id="3.40.50.300">
    <property type="entry name" value="P-loop containing nucleotide triphosphate hydrolases"/>
    <property type="match status" value="2"/>
</dbReference>
<organism evidence="7 8">
    <name type="scientific">Kroppenstedtia pulmonis</name>
    <dbReference type="NCBI Taxonomy" id="1380685"/>
    <lineage>
        <taxon>Bacteria</taxon>
        <taxon>Bacillati</taxon>
        <taxon>Bacillota</taxon>
        <taxon>Bacilli</taxon>
        <taxon>Bacillales</taxon>
        <taxon>Thermoactinomycetaceae</taxon>
        <taxon>Kroppenstedtia</taxon>
    </lineage>
</organism>
<evidence type="ECO:0000256" key="3">
    <source>
        <dbReference type="ARBA" id="ARBA00022806"/>
    </source>
</evidence>
<evidence type="ECO:0000313" key="8">
    <source>
        <dbReference type="Proteomes" id="UP000503088"/>
    </source>
</evidence>
<dbReference type="InterPro" id="IPR027417">
    <property type="entry name" value="P-loop_NTPase"/>
</dbReference>
<dbReference type="AlphaFoldDB" id="A0A7D3YA51"/>
<dbReference type="SUPFAM" id="SSF52540">
    <property type="entry name" value="P-loop containing nucleoside triphosphate hydrolases"/>
    <property type="match status" value="2"/>
</dbReference>
<dbReference type="RefSeq" id="WP_173222667.1">
    <property type="nucleotide sequence ID" value="NZ_CP048104.1"/>
</dbReference>
<proteinExistence type="predicted"/>
<dbReference type="InterPro" id="IPR041679">
    <property type="entry name" value="DNA2/NAM7-like_C"/>
</dbReference>
<evidence type="ECO:0000259" key="6">
    <source>
        <dbReference type="Pfam" id="PF13087"/>
    </source>
</evidence>
<evidence type="ECO:0000256" key="5">
    <source>
        <dbReference type="SAM" id="Coils"/>
    </source>
</evidence>
<evidence type="ECO:0000256" key="2">
    <source>
        <dbReference type="ARBA" id="ARBA00022801"/>
    </source>
</evidence>
<reference evidence="7 8" key="1">
    <citation type="submission" date="2020-01" db="EMBL/GenBank/DDBJ databases">
        <authorList>
            <person name="Gulvik C.A."/>
            <person name="Batra D.G."/>
        </authorList>
    </citation>
    <scope>NUCLEOTIDE SEQUENCE [LARGE SCALE GENOMIC DNA]</scope>
    <source>
        <strain evidence="7 8">W9323</strain>
    </source>
</reference>
<keyword evidence="5" id="KW-0175">Coiled coil</keyword>
<evidence type="ECO:0000256" key="4">
    <source>
        <dbReference type="ARBA" id="ARBA00022840"/>
    </source>
</evidence>
<protein>
    <recommendedName>
        <fullName evidence="6">DNA2/NAM7 helicase-like C-terminal domain-containing protein</fullName>
    </recommendedName>
</protein>
<dbReference type="EMBL" id="CP048104">
    <property type="protein sequence ID" value="QKG84701.1"/>
    <property type="molecule type" value="Genomic_DNA"/>
</dbReference>
<keyword evidence="1" id="KW-0547">Nucleotide-binding</keyword>
<dbReference type="GO" id="GO:0016787">
    <property type="term" value="F:hydrolase activity"/>
    <property type="evidence" value="ECO:0007669"/>
    <property type="project" value="UniProtKB-KW"/>
</dbReference>
<dbReference type="InterPro" id="IPR047187">
    <property type="entry name" value="SF1_C_Upf1"/>
</dbReference>
<dbReference type="PANTHER" id="PTHR43788:SF8">
    <property type="entry name" value="DNA-BINDING PROTEIN SMUBP-2"/>
    <property type="match status" value="1"/>
</dbReference>
<dbReference type="GO" id="GO:0043139">
    <property type="term" value="F:5'-3' DNA helicase activity"/>
    <property type="evidence" value="ECO:0007669"/>
    <property type="project" value="TreeGrafter"/>
</dbReference>
<dbReference type="CDD" id="cd18808">
    <property type="entry name" value="SF1_C_Upf1"/>
    <property type="match status" value="1"/>
</dbReference>
<feature type="domain" description="DNA2/NAM7 helicase-like C-terminal" evidence="6">
    <location>
        <begin position="768"/>
        <end position="938"/>
    </location>
</feature>
<feature type="coiled-coil region" evidence="5">
    <location>
        <begin position="527"/>
        <end position="554"/>
    </location>
</feature>
<name>A0A7D3YA51_9BACL</name>
<keyword evidence="8" id="KW-1185">Reference proteome</keyword>
<sequence length="1027" mass="118473">MSVEKNLLAYFFRSFQDQDISSFKRNEGIHISDKEFRTGELSKNSLSLIREKMKDPDGKMELHICLVFLEHNDNPNKILTPLFIPTQLEEERLLPISDRPPYIPRQHLEPTAGDHLVLGSLEKLDSYMERNSYSVEGNWNRAIEYAEKLFNYVIDDIQRFSIQDYRRSNQIWVVPRQEGMKHKDLNNMYRRMLGSEEIPPLLNSYLSLNEEPKVPVLNPLTFSERHLGQMNNSYPLSKGQRESMHHFFTLNEGEMLAVNGPPGTGKTTLLQNVVASLWVEAAVNGADDPPVVVATSANNKAITNIIDSFAQTGEQNIDERTSWGKKAVNLKGRWLPDLWSYGLYLPSNTKMIELSKSNHHYQVVSANSENFMDKLESVDRFPELKRHFLEKCSLYTKYTVDNLRQALEILQNDLVKTCEIIQEGVYLTAKKQEHHNLLERKYKGSLDCLIRKVNDWQDKVEKKKKEVLLYEDLKKSWNDYQNQEPLWWSWLSFLPGIKKRKVRRIESFLLNYKDLVCISANSEKEVTLAIDNKIQQFKRELKEVEEKYAELDMLHGEVITTQEQLRLWREKHDVKEDNVIEGLDTTLRFMAFQQATHYWEVKWLLEVEEQIHNRYQDSKSSRKTMKRWRRYAKLTPCFVATFYRLPQLFQGRDPRKNGGKVEFETSYLTEFIDLLIIDEAGQVPPGLAVPAFSLAKKALVVGDTMQIEPISQVTSAIDQGNLLGCKVIHDLKEASDIEEKGVTAVSGSVMKIAQRRSKYQKMDMFGGMFLAEHRRCVPEIIEYCNLIAYKGVLNPKRDKELKYNFLPHLGYAHIGSDAKEVSGRGKFNLEEAEAIVLWVKKHKDLIEKISKKKIEDVLGIITPFRYQTALIRQFLKELGMSDITVGTVHALQGAEKDIIIFSPVIGSKKGKPFYDRNPNMLNVAVSRAKDSFLVFGNMDEFGLSRGSPSHILKSMLYKKENEIQNIPRESNLFGHVAKSLRKRSNSQAGDDRTIVQHIVNIYKNEGQVILAQDQGQIIATQNIKGSK</sequence>
<accession>A0A7D3YA51</accession>
<dbReference type="Pfam" id="PF13087">
    <property type="entry name" value="AAA_12"/>
    <property type="match status" value="1"/>
</dbReference>
<dbReference type="GO" id="GO:0005524">
    <property type="term" value="F:ATP binding"/>
    <property type="evidence" value="ECO:0007669"/>
    <property type="project" value="UniProtKB-KW"/>
</dbReference>
<keyword evidence="4" id="KW-0067">ATP-binding</keyword>
<evidence type="ECO:0000256" key="1">
    <source>
        <dbReference type="ARBA" id="ARBA00022741"/>
    </source>
</evidence>
<keyword evidence="2" id="KW-0378">Hydrolase</keyword>
<gene>
    <name evidence="7" type="ORF">GXN76_09600</name>
</gene>
<keyword evidence="3" id="KW-0347">Helicase</keyword>
<dbReference type="Proteomes" id="UP000503088">
    <property type="component" value="Chromosome"/>
</dbReference>
<evidence type="ECO:0000313" key="7">
    <source>
        <dbReference type="EMBL" id="QKG84701.1"/>
    </source>
</evidence>
<dbReference type="InterPro" id="IPR050534">
    <property type="entry name" value="Coronavir_polyprotein_1ab"/>
</dbReference>